<organism evidence="2 3">
    <name type="scientific">Halorubrum halodurans</name>
    <dbReference type="NCBI Taxonomy" id="1383851"/>
    <lineage>
        <taxon>Archaea</taxon>
        <taxon>Methanobacteriati</taxon>
        <taxon>Methanobacteriota</taxon>
        <taxon>Stenosarchaea group</taxon>
        <taxon>Halobacteria</taxon>
        <taxon>Halobacteriales</taxon>
        <taxon>Haloferacaceae</taxon>
        <taxon>Halorubrum</taxon>
    </lineage>
</organism>
<dbReference type="Pfam" id="PF11645">
    <property type="entry name" value="PDDEXK_5"/>
    <property type="match status" value="1"/>
</dbReference>
<dbReference type="Proteomes" id="UP000216308">
    <property type="component" value="Unassembled WGS sequence"/>
</dbReference>
<proteinExistence type="predicted"/>
<dbReference type="Gene3D" id="3.40.1350.10">
    <property type="match status" value="1"/>
</dbReference>
<comment type="caution">
    <text evidence="2">The sequence shown here is derived from an EMBL/GenBank/DDBJ whole genome shotgun (WGS) entry which is preliminary data.</text>
</comment>
<protein>
    <recommendedName>
        <fullName evidence="1">PD(D/E)XK endonuclease domain-containing protein</fullName>
    </recommendedName>
</protein>
<dbReference type="InterPro" id="IPR021671">
    <property type="entry name" value="PD(D/E)XK_Endonuc"/>
</dbReference>
<sequence>MSPLVPEYDNEPYDLATEIDGAFHRVQAKTAFEATTNGAVRFRTRSVRTKRSGYEREGYEGKVDLFAAYAPTREKVYLIPIEDVGGTRMTIRYAPAGNGNTKRINRHEDYRLDTVRSAIGENPVG</sequence>
<dbReference type="InterPro" id="IPR011856">
    <property type="entry name" value="tRNA_endonuc-like_dom_sf"/>
</dbReference>
<name>A0A256ISG1_9EURY</name>
<evidence type="ECO:0000313" key="3">
    <source>
        <dbReference type="Proteomes" id="UP000216308"/>
    </source>
</evidence>
<dbReference type="EMBL" id="NHPJ01000004">
    <property type="protein sequence ID" value="OYR59393.1"/>
    <property type="molecule type" value="Genomic_DNA"/>
</dbReference>
<accession>A0A256ISG1</accession>
<dbReference type="AlphaFoldDB" id="A0A256ISG1"/>
<keyword evidence="3" id="KW-1185">Reference proteome</keyword>
<gene>
    <name evidence="2" type="ORF">DJ70_00495</name>
</gene>
<evidence type="ECO:0000259" key="1">
    <source>
        <dbReference type="Pfam" id="PF11645"/>
    </source>
</evidence>
<reference evidence="2 3" key="1">
    <citation type="journal article" date="2014" name="Front. Microbiol.">
        <title>Population and genomic analysis of the genus Halorubrum.</title>
        <authorList>
            <person name="Fullmer M.S."/>
            <person name="Soucy S.M."/>
            <person name="Swithers K.S."/>
            <person name="Makkay A.M."/>
            <person name="Wheeler R."/>
            <person name="Ventosa A."/>
            <person name="Gogarten J.P."/>
            <person name="Papke R.T."/>
        </authorList>
    </citation>
    <scope>NUCLEOTIDE SEQUENCE [LARGE SCALE GENOMIC DNA]</scope>
    <source>
        <strain evidence="2 3">Cb34</strain>
    </source>
</reference>
<feature type="domain" description="PD(D/E)XK endonuclease" evidence="1">
    <location>
        <begin position="4"/>
        <end position="112"/>
    </location>
</feature>
<dbReference type="GO" id="GO:0003676">
    <property type="term" value="F:nucleic acid binding"/>
    <property type="evidence" value="ECO:0007669"/>
    <property type="project" value="InterPro"/>
</dbReference>
<evidence type="ECO:0000313" key="2">
    <source>
        <dbReference type="EMBL" id="OYR59393.1"/>
    </source>
</evidence>